<dbReference type="STRING" id="490622.A0A395NLV7"/>
<feature type="compositionally biased region" description="Low complexity" evidence="3">
    <location>
        <begin position="67"/>
        <end position="85"/>
    </location>
</feature>
<evidence type="ECO:0000313" key="5">
    <source>
        <dbReference type="Proteomes" id="UP000266272"/>
    </source>
</evidence>
<proteinExistence type="inferred from homology"/>
<organism evidence="4 5">
    <name type="scientific">Trichoderma arundinaceum</name>
    <dbReference type="NCBI Taxonomy" id="490622"/>
    <lineage>
        <taxon>Eukaryota</taxon>
        <taxon>Fungi</taxon>
        <taxon>Dikarya</taxon>
        <taxon>Ascomycota</taxon>
        <taxon>Pezizomycotina</taxon>
        <taxon>Sordariomycetes</taxon>
        <taxon>Hypocreomycetidae</taxon>
        <taxon>Hypocreales</taxon>
        <taxon>Hypocreaceae</taxon>
        <taxon>Trichoderma</taxon>
    </lineage>
</organism>
<dbReference type="Proteomes" id="UP000266272">
    <property type="component" value="Unassembled WGS sequence"/>
</dbReference>
<keyword evidence="2" id="KW-0413">Isomerase</keyword>
<dbReference type="OrthoDB" id="10267539at2759"/>
<gene>
    <name evidence="4" type="ORF">TARUN_5186</name>
</gene>
<evidence type="ECO:0000313" key="4">
    <source>
        <dbReference type="EMBL" id="RFU77050.1"/>
    </source>
</evidence>
<dbReference type="Gene3D" id="3.10.310.10">
    <property type="entry name" value="Diaminopimelate Epimerase, Chain A, domain 1"/>
    <property type="match status" value="2"/>
</dbReference>
<dbReference type="InterPro" id="IPR007400">
    <property type="entry name" value="PrpF-like"/>
</dbReference>
<evidence type="ECO:0000256" key="2">
    <source>
        <dbReference type="ARBA" id="ARBA00023235"/>
    </source>
</evidence>
<sequence length="396" mass="40941">MRRLPAWFVRSGTSTGLLFNRASLPPVPCQWQPILAPAMGSPDPVYGRQLDGMGSGISSTSKVVVIGPPSASGSSPGSPRPASGVGPNGSSSVDAEFTFAQVGIRDGSLDLAGTCGNMSAIVGPAAWDMGILPQSRIPSIVSYDAATRSRWATLRILNTNTSKVVVSRFKLDGSPLMYCPQGSYAMDGVPGTQSPITLSFLDPAGAKTGRALPTGNPVDELTLADGSTVRASLVDVSNPGVFITASSLGLDDAMAANLTPAIVEADAALKSRLEQVRRAGASAMGLDPKIESVPKVVMLLPPSAKKSPQTDIQCLAMSMGQAHKAAPLTLSLCLGAASQLDGTIAAELMGGEKKDVVRIGHPSGVVDVGTTVRDGRIEEAKLLRTARVLMKGDVYY</sequence>
<comment type="caution">
    <text evidence="4">The sequence shown here is derived from an EMBL/GenBank/DDBJ whole genome shotgun (WGS) entry which is preliminary data.</text>
</comment>
<name>A0A395NLV7_TRIAR</name>
<accession>A0A395NLV7</accession>
<comment type="similarity">
    <text evidence="1">Belongs to the PrpF family.</text>
</comment>
<dbReference type="PANTHER" id="PTHR43709:SF2">
    <property type="entry name" value="DUF453 DOMAIN PROTEIN (AFU_ORTHOLOGUE AFUA_6G00360)"/>
    <property type="match status" value="1"/>
</dbReference>
<feature type="region of interest" description="Disordered" evidence="3">
    <location>
        <begin position="65"/>
        <end position="90"/>
    </location>
</feature>
<evidence type="ECO:0000256" key="1">
    <source>
        <dbReference type="ARBA" id="ARBA00007673"/>
    </source>
</evidence>
<evidence type="ECO:0000256" key="3">
    <source>
        <dbReference type="SAM" id="MobiDB-lite"/>
    </source>
</evidence>
<dbReference type="EMBL" id="PXOA01000308">
    <property type="protein sequence ID" value="RFU77050.1"/>
    <property type="molecule type" value="Genomic_DNA"/>
</dbReference>
<dbReference type="Pfam" id="PF04303">
    <property type="entry name" value="PrpF"/>
    <property type="match status" value="2"/>
</dbReference>
<dbReference type="GO" id="GO:0016853">
    <property type="term" value="F:isomerase activity"/>
    <property type="evidence" value="ECO:0007669"/>
    <property type="project" value="UniProtKB-KW"/>
</dbReference>
<dbReference type="PANTHER" id="PTHR43709">
    <property type="entry name" value="ACONITATE ISOMERASE-RELATED"/>
    <property type="match status" value="1"/>
</dbReference>
<protein>
    <submittedName>
        <fullName evidence="4">Duf453 domain protein</fullName>
    </submittedName>
</protein>
<dbReference type="AlphaFoldDB" id="A0A395NLV7"/>
<keyword evidence="5" id="KW-1185">Reference proteome</keyword>
<dbReference type="SUPFAM" id="SSF54506">
    <property type="entry name" value="Diaminopimelate epimerase-like"/>
    <property type="match status" value="2"/>
</dbReference>
<reference evidence="4 5" key="1">
    <citation type="journal article" date="2018" name="PLoS Pathog.">
        <title>Evolution of structural diversity of trichothecenes, a family of toxins produced by plant pathogenic and entomopathogenic fungi.</title>
        <authorList>
            <person name="Proctor R.H."/>
            <person name="McCormick S.P."/>
            <person name="Kim H.S."/>
            <person name="Cardoza R.E."/>
            <person name="Stanley A.M."/>
            <person name="Lindo L."/>
            <person name="Kelly A."/>
            <person name="Brown D.W."/>
            <person name="Lee T."/>
            <person name="Vaughan M.M."/>
            <person name="Alexander N.J."/>
            <person name="Busman M."/>
            <person name="Gutierrez S."/>
        </authorList>
    </citation>
    <scope>NUCLEOTIDE SEQUENCE [LARGE SCALE GENOMIC DNA]</scope>
    <source>
        <strain evidence="4 5">IBT 40837</strain>
    </source>
</reference>